<dbReference type="Proteomes" id="UP000838878">
    <property type="component" value="Chromosome 9"/>
</dbReference>
<dbReference type="AlphaFoldDB" id="A0A8J9YG82"/>
<name>A0A8J9YG82_9NEOP</name>
<proteinExistence type="predicted"/>
<organism evidence="1 2">
    <name type="scientific">Brenthis ino</name>
    <name type="common">lesser marbled fritillary</name>
    <dbReference type="NCBI Taxonomy" id="405034"/>
    <lineage>
        <taxon>Eukaryota</taxon>
        <taxon>Metazoa</taxon>
        <taxon>Ecdysozoa</taxon>
        <taxon>Arthropoda</taxon>
        <taxon>Hexapoda</taxon>
        <taxon>Insecta</taxon>
        <taxon>Pterygota</taxon>
        <taxon>Neoptera</taxon>
        <taxon>Endopterygota</taxon>
        <taxon>Lepidoptera</taxon>
        <taxon>Glossata</taxon>
        <taxon>Ditrysia</taxon>
        <taxon>Papilionoidea</taxon>
        <taxon>Nymphalidae</taxon>
        <taxon>Heliconiinae</taxon>
        <taxon>Argynnini</taxon>
        <taxon>Brenthis</taxon>
    </lineage>
</organism>
<keyword evidence="2" id="KW-1185">Reference proteome</keyword>
<accession>A0A8J9YG82</accession>
<feature type="non-terminal residue" evidence="1">
    <location>
        <position position="450"/>
    </location>
</feature>
<gene>
    <name evidence="1" type="ORF">BINO364_LOCUS16125</name>
</gene>
<evidence type="ECO:0000313" key="1">
    <source>
        <dbReference type="EMBL" id="CAH0731229.1"/>
    </source>
</evidence>
<dbReference type="OrthoDB" id="6930132at2759"/>
<reference evidence="1" key="1">
    <citation type="submission" date="2021-12" db="EMBL/GenBank/DDBJ databases">
        <authorList>
            <person name="Martin H S."/>
        </authorList>
    </citation>
    <scope>NUCLEOTIDE SEQUENCE</scope>
</reference>
<evidence type="ECO:0000313" key="2">
    <source>
        <dbReference type="Proteomes" id="UP000838878"/>
    </source>
</evidence>
<protein>
    <submittedName>
        <fullName evidence="1">Uncharacterized protein</fullName>
    </submittedName>
</protein>
<dbReference type="EMBL" id="OV170229">
    <property type="protein sequence ID" value="CAH0731229.1"/>
    <property type="molecule type" value="Genomic_DNA"/>
</dbReference>
<sequence>MHSLSFFLSKSNKDDTTSTRVARDRHDTRFQMHGGGLGRKSLYYPYKSTHKSVYLKFRRLLDYNYEDWEPTTSFYLPDFNQTNSTHDVSKIATVTETVSRTVPDVTITGDTLSTINTTLPKDNFTAKSNITVTKDTLTTIKKVVNTTTKQTFVETTTKVNLTEVVTTISDVTNVTNIISKETIASNISVLELKNTTTTGLNEAEDLLKELLSSTSSPVTTHVVSPPTIAMYSPGTVSDSGPPHVIEISTPNPILEDIKELHRKDGYFTASLIMLLRILLTFERSYIRTLLGTLEFELERRDRENLLTIFGGKPTEVFLSAIQILVPEPLDVMQSQLSYVIYALENRNSMFKEDINSLLDITNTVYLQSDAEDIATVLADLKSFPNSSSAEVLINGLLKTFVTEPFVRLHGSVREKLMIAEINDIIEHRFGEHIFNRRMGLMGYGSTALFI</sequence>